<keyword evidence="4" id="KW-1185">Reference proteome</keyword>
<dbReference type="RefSeq" id="WP_048098715.1">
    <property type="nucleotide sequence ID" value="NZ_JFZT01000016.1"/>
</dbReference>
<feature type="transmembrane region" description="Helical" evidence="1">
    <location>
        <begin position="150"/>
        <end position="173"/>
    </location>
</feature>
<feature type="transmembrane region" description="Helical" evidence="1">
    <location>
        <begin position="110"/>
        <end position="129"/>
    </location>
</feature>
<evidence type="ECO:0000313" key="4">
    <source>
        <dbReference type="Proteomes" id="UP000024332"/>
    </source>
</evidence>
<organism evidence="3 4">
    <name type="scientific">Candidatus Acidianus copahuensis</name>
    <dbReference type="NCBI Taxonomy" id="1160895"/>
    <lineage>
        <taxon>Archaea</taxon>
        <taxon>Thermoproteota</taxon>
        <taxon>Thermoprotei</taxon>
        <taxon>Sulfolobales</taxon>
        <taxon>Sulfolobaceae</taxon>
        <taxon>Acidianus</taxon>
    </lineage>
</organism>
<accession>A0A031LUU0</accession>
<keyword evidence="3" id="KW-0808">Transferase</keyword>
<evidence type="ECO:0000259" key="2">
    <source>
        <dbReference type="Pfam" id="PF13231"/>
    </source>
</evidence>
<sequence>MEDRKRDKLVNRLFYVALAIMVGVYTYLTVKTFAPVKAYIGDEVWYPTAAYNYLKFIFHVTPPMYFPYSNESGIATYMNYSHPPLAKFIMDIFIAILGYYPIAWRLPSWILGDLMLIVAFFLGSSLLGGGKIGKLGGLMAAFMIAMDPNLWLLHGIAMLDIYVSFFAFLSFYFLMKDKILLASIFLGLAAASKEPALVLIFPFLYYVGEVMKSPLRRTIYGIVIPAFAYLAVSSPIIAYTGGLIQWIKIKYYHMVAWDITNGHIALSAVSQISTPWGWFLDIHPFYMGHGFYANINPLVMFLWLFSTPIAFILREKKMIMLTMFGWTEWLGFLAVYFLGNHTMFSFYYTDFAPFVDTYVVVSLFALGKKMLARKPSKDVRAEIPQIPK</sequence>
<proteinExistence type="predicted"/>
<comment type="caution">
    <text evidence="3">The sequence shown here is derived from an EMBL/GenBank/DDBJ whole genome shotgun (WGS) entry which is preliminary data.</text>
</comment>
<keyword evidence="1" id="KW-0812">Transmembrane</keyword>
<dbReference type="InterPro" id="IPR038731">
    <property type="entry name" value="RgtA/B/C-like"/>
</dbReference>
<protein>
    <submittedName>
        <fullName evidence="3">Glycosyltransferase</fullName>
    </submittedName>
</protein>
<reference evidence="3 4" key="1">
    <citation type="submission" date="2014-03" db="EMBL/GenBank/DDBJ databases">
        <title>Draft genome sequence of the novel thermoacidophilic archaea Acidianus copahuensis ALE1 strain, isolated from Copahue volcanic area in Neuquen Argentina.</title>
        <authorList>
            <person name="Urbieta M.S."/>
            <person name="Rascovan N."/>
            <person name="Castro C."/>
            <person name="Revale S."/>
            <person name="Giaveno M.A."/>
            <person name="Vazquez M.P."/>
            <person name="Donati E.R."/>
        </authorList>
    </citation>
    <scope>NUCLEOTIDE SEQUENCE [LARGE SCALE GENOMIC DNA]</scope>
    <source>
        <strain evidence="3 4">ALE1</strain>
    </source>
</reference>
<feature type="transmembrane region" description="Helical" evidence="1">
    <location>
        <begin position="12"/>
        <end position="30"/>
    </location>
</feature>
<keyword evidence="1" id="KW-0472">Membrane</keyword>
<feature type="domain" description="Glycosyltransferase RgtA/B/C/D-like" evidence="2">
    <location>
        <begin position="81"/>
        <end position="217"/>
    </location>
</feature>
<name>A0A031LUU0_9CREN</name>
<feature type="transmembrane region" description="Helical" evidence="1">
    <location>
        <begin position="345"/>
        <end position="367"/>
    </location>
</feature>
<dbReference type="Proteomes" id="UP000024332">
    <property type="component" value="Unassembled WGS sequence"/>
</dbReference>
<dbReference type="AlphaFoldDB" id="A0A031LUU0"/>
<dbReference type="STRING" id="1160895.CM19_01930"/>
<dbReference type="EMBL" id="JFZT01000016">
    <property type="protein sequence ID" value="EZQ11259.1"/>
    <property type="molecule type" value="Genomic_DNA"/>
</dbReference>
<dbReference type="Pfam" id="PF13231">
    <property type="entry name" value="PMT_2"/>
    <property type="match status" value="1"/>
</dbReference>
<evidence type="ECO:0000256" key="1">
    <source>
        <dbReference type="SAM" id="Phobius"/>
    </source>
</evidence>
<feature type="transmembrane region" description="Helical" evidence="1">
    <location>
        <begin position="179"/>
        <end position="207"/>
    </location>
</feature>
<feature type="transmembrane region" description="Helical" evidence="1">
    <location>
        <begin position="291"/>
        <end position="313"/>
    </location>
</feature>
<dbReference type="OrthoDB" id="85618at2157"/>
<evidence type="ECO:0000313" key="3">
    <source>
        <dbReference type="EMBL" id="EZQ11259.1"/>
    </source>
</evidence>
<feature type="transmembrane region" description="Helical" evidence="1">
    <location>
        <begin position="320"/>
        <end position="339"/>
    </location>
</feature>
<keyword evidence="1" id="KW-1133">Transmembrane helix</keyword>
<feature type="transmembrane region" description="Helical" evidence="1">
    <location>
        <begin position="88"/>
        <end position="104"/>
    </location>
</feature>
<dbReference type="GO" id="GO:0016740">
    <property type="term" value="F:transferase activity"/>
    <property type="evidence" value="ECO:0007669"/>
    <property type="project" value="UniProtKB-KW"/>
</dbReference>
<feature type="transmembrane region" description="Helical" evidence="1">
    <location>
        <begin position="219"/>
        <end position="247"/>
    </location>
</feature>
<gene>
    <name evidence="3" type="ORF">CM19_01930</name>
</gene>